<feature type="region of interest" description="Disordered" evidence="1">
    <location>
        <begin position="94"/>
        <end position="118"/>
    </location>
</feature>
<dbReference type="EMBL" id="JAASRO010000001">
    <property type="protein sequence ID" value="NIK55716.1"/>
    <property type="molecule type" value="Genomic_DNA"/>
</dbReference>
<proteinExistence type="predicted"/>
<organism evidence="2 3">
    <name type="scientific">Kribbella shirazensis</name>
    <dbReference type="NCBI Taxonomy" id="1105143"/>
    <lineage>
        <taxon>Bacteria</taxon>
        <taxon>Bacillati</taxon>
        <taxon>Actinomycetota</taxon>
        <taxon>Actinomycetes</taxon>
        <taxon>Propionibacteriales</taxon>
        <taxon>Kribbellaceae</taxon>
        <taxon>Kribbella</taxon>
    </lineage>
</organism>
<protein>
    <submittedName>
        <fullName evidence="2">Uncharacterized protein</fullName>
    </submittedName>
</protein>
<accession>A0A7X5ZZ10</accession>
<keyword evidence="3" id="KW-1185">Reference proteome</keyword>
<sequence length="118" mass="13985">MRWRHRDEPGLHVTYATDEFLLATKLVAQRRKDAADIVLLAERLQMKNPSAAELEQVIHRHYTDKDSLELILDGDDIDREIHFLAVRAERLLEKHRSDPTDATRTRRRMDRSTFHERS</sequence>
<dbReference type="Proteomes" id="UP000555407">
    <property type="component" value="Unassembled WGS sequence"/>
</dbReference>
<dbReference type="AlphaFoldDB" id="A0A7X5ZZ10"/>
<gene>
    <name evidence="2" type="ORF">BJY22_001433</name>
</gene>
<comment type="caution">
    <text evidence="2">The sequence shown here is derived from an EMBL/GenBank/DDBJ whole genome shotgun (WGS) entry which is preliminary data.</text>
</comment>
<reference evidence="2 3" key="1">
    <citation type="submission" date="2020-03" db="EMBL/GenBank/DDBJ databases">
        <title>Sequencing the genomes of 1000 actinobacteria strains.</title>
        <authorList>
            <person name="Klenk H.-P."/>
        </authorList>
    </citation>
    <scope>NUCLEOTIDE SEQUENCE [LARGE SCALE GENOMIC DNA]</scope>
    <source>
        <strain evidence="2 3">DSM 45490</strain>
    </source>
</reference>
<evidence type="ECO:0000313" key="2">
    <source>
        <dbReference type="EMBL" id="NIK55716.1"/>
    </source>
</evidence>
<evidence type="ECO:0000256" key="1">
    <source>
        <dbReference type="SAM" id="MobiDB-lite"/>
    </source>
</evidence>
<dbReference type="RefSeq" id="WP_167204584.1">
    <property type="nucleotide sequence ID" value="NZ_JAASRO010000001.1"/>
</dbReference>
<evidence type="ECO:0000313" key="3">
    <source>
        <dbReference type="Proteomes" id="UP000555407"/>
    </source>
</evidence>
<name>A0A7X5ZZ10_9ACTN</name>